<dbReference type="EMBL" id="SZQA01000036">
    <property type="protein sequence ID" value="TKK84218.1"/>
    <property type="molecule type" value="Genomic_DNA"/>
</dbReference>
<proteinExistence type="predicted"/>
<name>A0A4U3M5Q7_9ACTN</name>
<comment type="caution">
    <text evidence="2">The sequence shown here is derived from an EMBL/GenBank/DDBJ whole genome shotgun (WGS) entry which is preliminary data.</text>
</comment>
<accession>A0A4U3M5Q7</accession>
<dbReference type="RefSeq" id="WP_137250479.1">
    <property type="nucleotide sequence ID" value="NZ_SZQA01000036.1"/>
</dbReference>
<protein>
    <submittedName>
        <fullName evidence="2">Uncharacterized protein</fullName>
    </submittedName>
</protein>
<dbReference type="Proteomes" id="UP000308705">
    <property type="component" value="Unassembled WGS sequence"/>
</dbReference>
<feature type="region of interest" description="Disordered" evidence="1">
    <location>
        <begin position="88"/>
        <end position="147"/>
    </location>
</feature>
<gene>
    <name evidence="2" type="ORF">FDA94_30300</name>
</gene>
<organism evidence="2 3">
    <name type="scientific">Herbidospora galbida</name>
    <dbReference type="NCBI Taxonomy" id="2575442"/>
    <lineage>
        <taxon>Bacteria</taxon>
        <taxon>Bacillati</taxon>
        <taxon>Actinomycetota</taxon>
        <taxon>Actinomycetes</taxon>
        <taxon>Streptosporangiales</taxon>
        <taxon>Streptosporangiaceae</taxon>
        <taxon>Herbidospora</taxon>
    </lineage>
</organism>
<reference evidence="2 3" key="1">
    <citation type="submission" date="2019-04" db="EMBL/GenBank/DDBJ databases">
        <title>Herbidospora sp. NEAU-GS14.nov., a novel actinomycete isolated from soil.</title>
        <authorList>
            <person name="Han L."/>
        </authorList>
    </citation>
    <scope>NUCLEOTIDE SEQUENCE [LARGE SCALE GENOMIC DNA]</scope>
    <source>
        <strain evidence="2 3">NEAU-GS14</strain>
    </source>
</reference>
<evidence type="ECO:0000256" key="1">
    <source>
        <dbReference type="SAM" id="MobiDB-lite"/>
    </source>
</evidence>
<feature type="compositionally biased region" description="Low complexity" evidence="1">
    <location>
        <begin position="126"/>
        <end position="137"/>
    </location>
</feature>
<sequence>MPLMPYFETWVHRHGERLHPNGEPLVYWTVARDHQLMFGVLAILVDDLWGRLPVVREAGRWGRLVDLAGGYSVPDLKQVFLWVDGHQKGNSSALQPVPPPIDRRRDPTDPPSTFLLLELPEEEPCTSATWPTWPTSSECGAPVPPAA</sequence>
<dbReference type="AlphaFoldDB" id="A0A4U3M5Q7"/>
<evidence type="ECO:0000313" key="3">
    <source>
        <dbReference type="Proteomes" id="UP000308705"/>
    </source>
</evidence>
<keyword evidence="3" id="KW-1185">Reference proteome</keyword>
<evidence type="ECO:0000313" key="2">
    <source>
        <dbReference type="EMBL" id="TKK84218.1"/>
    </source>
</evidence>